<evidence type="ECO:0000313" key="2">
    <source>
        <dbReference type="Proteomes" id="UP000655420"/>
    </source>
</evidence>
<dbReference type="Proteomes" id="UP000655420">
    <property type="component" value="Unassembled WGS sequence"/>
</dbReference>
<dbReference type="RefSeq" id="WP_200612361.1">
    <property type="nucleotide sequence ID" value="NZ_JAEHHL010000010.1"/>
</dbReference>
<evidence type="ECO:0008006" key="3">
    <source>
        <dbReference type="Google" id="ProtNLM"/>
    </source>
</evidence>
<dbReference type="EMBL" id="JAEHHL010000010">
    <property type="protein sequence ID" value="MBK0400817.1"/>
    <property type="molecule type" value="Genomic_DNA"/>
</dbReference>
<name>A0A8J7SER1_9RHOB</name>
<accession>A0A8J7SER1</accession>
<organism evidence="1 2">
    <name type="scientific">Thermohalobaculum xanthum</name>
    <dbReference type="NCBI Taxonomy" id="2753746"/>
    <lineage>
        <taxon>Bacteria</taxon>
        <taxon>Pseudomonadati</taxon>
        <taxon>Pseudomonadota</taxon>
        <taxon>Alphaproteobacteria</taxon>
        <taxon>Rhodobacterales</taxon>
        <taxon>Paracoccaceae</taxon>
        <taxon>Thermohalobaculum</taxon>
    </lineage>
</organism>
<protein>
    <recommendedName>
        <fullName evidence="3">ATPase</fullName>
    </recommendedName>
</protein>
<dbReference type="NCBIfam" id="NF047389">
    <property type="entry name" value="ATPase_Sll1717"/>
    <property type="match status" value="1"/>
</dbReference>
<proteinExistence type="predicted"/>
<sequence length="502" mass="56771">MLSWIEFGQVAAERDDLLGEYFFDTGVLDSVSASGSNFLVLGRKGAGKTAVFLQFDKNYEKYLSEGDCSVALSLDNYDWSVHELLSNPAKAPALAFIESWKFFIYVQTVRLIEEVGFGSIHTKKLNKILKKIYGSPVPTLVDLVGGKILQLSRLKLPSGGVTISERDLEGLSVSGGEVEFGDVKSDPSMQSKLSSNVGNLVQTFEIELLAHFENSGRAFVSFDRVDEAWVDGSIETIKPMIGGLVSAADSITQKFGGKLRPVLFLREDIFSHLSVNDKNKLRSDCGQLLAWQANSLNRVIMERVNFFSKRAGVSGPQSVNDLFDKEKMRQQRAPFDYLLLRTMMRPRDLIKFLQLVRSDMIDRRDNPFEGEDVNLEKLECKAIYNAEPLYSEWLKEEIIDEWQAQFPQINTILDSLSAIGSTTFSFLEFQNALKRQGLDLIEVDARKYMKFMFDNSIIGFKVGKSQLWRFRCFHPSQGFLDVETYKVHDGLTRALNLKETRA</sequence>
<keyword evidence="2" id="KW-1185">Reference proteome</keyword>
<reference evidence="1" key="1">
    <citation type="submission" date="2020-12" db="EMBL/GenBank/DDBJ databases">
        <title>Bacterial taxonomy.</title>
        <authorList>
            <person name="Pan X."/>
        </authorList>
    </citation>
    <scope>NUCLEOTIDE SEQUENCE</scope>
    <source>
        <strain evidence="1">M0105</strain>
    </source>
</reference>
<dbReference type="AlphaFoldDB" id="A0A8J7SER1"/>
<evidence type="ECO:0000313" key="1">
    <source>
        <dbReference type="EMBL" id="MBK0400817.1"/>
    </source>
</evidence>
<dbReference type="InterPro" id="IPR059206">
    <property type="entry name" value="Sll1717-like"/>
</dbReference>
<comment type="caution">
    <text evidence="1">The sequence shown here is derived from an EMBL/GenBank/DDBJ whole genome shotgun (WGS) entry which is preliminary data.</text>
</comment>
<gene>
    <name evidence="1" type="ORF">H0I76_16575</name>
</gene>